<name>A0A521BI91_9BACT</name>
<organism evidence="2 3">
    <name type="scientific">Gracilimonas mengyeensis</name>
    <dbReference type="NCBI Taxonomy" id="1302730"/>
    <lineage>
        <taxon>Bacteria</taxon>
        <taxon>Pseudomonadati</taxon>
        <taxon>Balneolota</taxon>
        <taxon>Balneolia</taxon>
        <taxon>Balneolales</taxon>
        <taxon>Balneolaceae</taxon>
        <taxon>Gracilimonas</taxon>
    </lineage>
</organism>
<dbReference type="AlphaFoldDB" id="A0A521BI91"/>
<protein>
    <recommendedName>
        <fullName evidence="4">DUF3109 family protein</fullName>
    </recommendedName>
</protein>
<dbReference type="Pfam" id="PF11307">
    <property type="entry name" value="DUF3109"/>
    <property type="match status" value="1"/>
</dbReference>
<accession>A0A521BI91</accession>
<dbReference type="Proteomes" id="UP000317557">
    <property type="component" value="Unassembled WGS sequence"/>
</dbReference>
<comment type="similarity">
    <text evidence="1">Belongs to the Rv0495c family.</text>
</comment>
<evidence type="ECO:0000313" key="2">
    <source>
        <dbReference type="EMBL" id="SMO46815.1"/>
    </source>
</evidence>
<evidence type="ECO:0000313" key="3">
    <source>
        <dbReference type="Proteomes" id="UP000317557"/>
    </source>
</evidence>
<evidence type="ECO:0000256" key="1">
    <source>
        <dbReference type="ARBA" id="ARBA00093770"/>
    </source>
</evidence>
<dbReference type="InterPro" id="IPR021458">
    <property type="entry name" value="Rv0495c"/>
</dbReference>
<sequence length="196" mass="22054">MFKVKNTILSDDIATARFACDIPRCKGACCVVGDAGAPVAKSEIPVLHKAFRVLKNELRPEAVKVAEEEGVVLGTQKSGYELATVETEECIFVQYDENEVAYCAIQKAFFEGRFGWEKPISCHLFPVRLKRMAGFDYANFEYVPTLCSAACEKGKKEDIGLAEFLEKPLTRRYGEEWYREFLTACSTIRNKESHAT</sequence>
<keyword evidence="3" id="KW-1185">Reference proteome</keyword>
<evidence type="ECO:0008006" key="4">
    <source>
        <dbReference type="Google" id="ProtNLM"/>
    </source>
</evidence>
<proteinExistence type="inferred from homology"/>
<dbReference type="EMBL" id="FXTP01000002">
    <property type="protein sequence ID" value="SMO46815.1"/>
    <property type="molecule type" value="Genomic_DNA"/>
</dbReference>
<dbReference type="RefSeq" id="WP_142453304.1">
    <property type="nucleotide sequence ID" value="NZ_FXTP01000002.1"/>
</dbReference>
<gene>
    <name evidence="2" type="ORF">SAMN06265219_102303</name>
</gene>
<reference evidence="2 3" key="1">
    <citation type="submission" date="2017-05" db="EMBL/GenBank/DDBJ databases">
        <authorList>
            <person name="Varghese N."/>
            <person name="Submissions S."/>
        </authorList>
    </citation>
    <scope>NUCLEOTIDE SEQUENCE [LARGE SCALE GENOMIC DNA]</scope>
    <source>
        <strain evidence="2 3">DSM 21985</strain>
    </source>
</reference>
<dbReference type="OrthoDB" id="597501at2"/>